<dbReference type="InterPro" id="IPR002885">
    <property type="entry name" value="PPR_rpt"/>
</dbReference>
<feature type="repeat" description="PPR" evidence="2">
    <location>
        <begin position="330"/>
        <end position="364"/>
    </location>
</feature>
<dbReference type="InterPro" id="IPR011990">
    <property type="entry name" value="TPR-like_helical_dom_sf"/>
</dbReference>
<keyword evidence="5" id="KW-1185">Reference proteome</keyword>
<dbReference type="Pfam" id="PF13041">
    <property type="entry name" value="PPR_2"/>
    <property type="match status" value="3"/>
</dbReference>
<gene>
    <name evidence="4" type="ORF">GOP47_0025986</name>
</gene>
<comment type="caution">
    <text evidence="4">The sequence shown here is derived from an EMBL/GenBank/DDBJ whole genome shotgun (WGS) entry which is preliminary data.</text>
</comment>
<evidence type="ECO:0000256" key="3">
    <source>
        <dbReference type="SAM" id="MobiDB-lite"/>
    </source>
</evidence>
<feature type="repeat" description="PPR" evidence="2">
    <location>
        <begin position="400"/>
        <end position="435"/>
    </location>
</feature>
<feature type="compositionally biased region" description="Basic and acidic residues" evidence="3">
    <location>
        <begin position="35"/>
        <end position="58"/>
    </location>
</feature>
<feature type="repeat" description="PPR" evidence="2">
    <location>
        <begin position="365"/>
        <end position="399"/>
    </location>
</feature>
<reference evidence="4" key="1">
    <citation type="submission" date="2021-01" db="EMBL/GenBank/DDBJ databases">
        <title>Adiantum capillus-veneris genome.</title>
        <authorList>
            <person name="Fang Y."/>
            <person name="Liao Q."/>
        </authorList>
    </citation>
    <scope>NUCLEOTIDE SEQUENCE</scope>
    <source>
        <strain evidence="4">H3</strain>
        <tissue evidence="4">Leaf</tissue>
    </source>
</reference>
<dbReference type="OrthoDB" id="185373at2759"/>
<organism evidence="4 5">
    <name type="scientific">Adiantum capillus-veneris</name>
    <name type="common">Maidenhair fern</name>
    <dbReference type="NCBI Taxonomy" id="13818"/>
    <lineage>
        <taxon>Eukaryota</taxon>
        <taxon>Viridiplantae</taxon>
        <taxon>Streptophyta</taxon>
        <taxon>Embryophyta</taxon>
        <taxon>Tracheophyta</taxon>
        <taxon>Polypodiopsida</taxon>
        <taxon>Polypodiidae</taxon>
        <taxon>Polypodiales</taxon>
        <taxon>Pteridineae</taxon>
        <taxon>Pteridaceae</taxon>
        <taxon>Vittarioideae</taxon>
        <taxon>Adiantum</taxon>
    </lineage>
</organism>
<feature type="repeat" description="PPR" evidence="2">
    <location>
        <begin position="126"/>
        <end position="160"/>
    </location>
</feature>
<proteinExistence type="predicted"/>
<evidence type="ECO:0000256" key="1">
    <source>
        <dbReference type="ARBA" id="ARBA00022737"/>
    </source>
</evidence>
<dbReference type="GO" id="GO:0003723">
    <property type="term" value="F:RNA binding"/>
    <property type="evidence" value="ECO:0007669"/>
    <property type="project" value="InterPro"/>
</dbReference>
<evidence type="ECO:0008006" key="6">
    <source>
        <dbReference type="Google" id="ProtNLM"/>
    </source>
</evidence>
<dbReference type="Proteomes" id="UP000886520">
    <property type="component" value="Chromosome 25"/>
</dbReference>
<dbReference type="Pfam" id="PF01535">
    <property type="entry name" value="PPR"/>
    <property type="match status" value="4"/>
</dbReference>
<evidence type="ECO:0000313" key="4">
    <source>
        <dbReference type="EMBL" id="KAI5059667.1"/>
    </source>
</evidence>
<protein>
    <recommendedName>
        <fullName evidence="6">Pentatricopeptide repeat-containing protein</fullName>
    </recommendedName>
</protein>
<name>A0A9D4U1Y0_ADICA</name>
<dbReference type="GO" id="GO:0048731">
    <property type="term" value="P:system development"/>
    <property type="evidence" value="ECO:0007669"/>
    <property type="project" value="UniProtKB-ARBA"/>
</dbReference>
<dbReference type="GO" id="GO:0009451">
    <property type="term" value="P:RNA modification"/>
    <property type="evidence" value="ECO:0007669"/>
    <property type="project" value="InterPro"/>
</dbReference>
<dbReference type="NCBIfam" id="TIGR00756">
    <property type="entry name" value="PPR"/>
    <property type="match status" value="5"/>
</dbReference>
<feature type="region of interest" description="Disordered" evidence="3">
    <location>
        <begin position="1"/>
        <end position="58"/>
    </location>
</feature>
<dbReference type="FunFam" id="1.25.40.10:FF:000158">
    <property type="entry name" value="pentatricopeptide repeat-containing protein At2g33680"/>
    <property type="match status" value="1"/>
</dbReference>
<keyword evidence="1" id="KW-0677">Repeat</keyword>
<dbReference type="PROSITE" id="PS51375">
    <property type="entry name" value="PPR"/>
    <property type="match status" value="6"/>
</dbReference>
<feature type="repeat" description="PPR" evidence="2">
    <location>
        <begin position="228"/>
        <end position="262"/>
    </location>
</feature>
<dbReference type="PANTHER" id="PTHR24015">
    <property type="entry name" value="OS07G0578800 PROTEIN-RELATED"/>
    <property type="match status" value="1"/>
</dbReference>
<feature type="non-terminal residue" evidence="4">
    <location>
        <position position="484"/>
    </location>
</feature>
<dbReference type="InterPro" id="IPR046960">
    <property type="entry name" value="PPR_At4g14850-like_plant"/>
</dbReference>
<dbReference type="FunFam" id="1.25.40.10:FF:000344">
    <property type="entry name" value="Pentatricopeptide repeat-containing protein"/>
    <property type="match status" value="1"/>
</dbReference>
<dbReference type="EMBL" id="JABFUD020000025">
    <property type="protein sequence ID" value="KAI5059667.1"/>
    <property type="molecule type" value="Genomic_DNA"/>
</dbReference>
<dbReference type="Gene3D" id="1.25.40.10">
    <property type="entry name" value="Tetratricopeptide repeat domain"/>
    <property type="match status" value="4"/>
</dbReference>
<feature type="repeat" description="PPR" evidence="2">
    <location>
        <begin position="436"/>
        <end position="470"/>
    </location>
</feature>
<dbReference type="FunFam" id="1.25.40.10:FF:000031">
    <property type="entry name" value="Pentatricopeptide repeat-containing protein mitochondrial"/>
    <property type="match status" value="1"/>
</dbReference>
<dbReference type="AlphaFoldDB" id="A0A9D4U1Y0"/>
<dbReference type="FunFam" id="1.25.40.10:FF:000285">
    <property type="entry name" value="Pentatricopeptide repeat-containing protein, chloroplastic"/>
    <property type="match status" value="1"/>
</dbReference>
<evidence type="ECO:0000313" key="5">
    <source>
        <dbReference type="Proteomes" id="UP000886520"/>
    </source>
</evidence>
<accession>A0A9D4U1Y0</accession>
<evidence type="ECO:0000256" key="2">
    <source>
        <dbReference type="PROSITE-ProRule" id="PRU00708"/>
    </source>
</evidence>
<sequence length="484" mass="53477">TRGVVSSNRPEKKVEGMGVTSAGRRTLESCSKTQIKKEAKSARQIKHGEEEKHKDPDGMRLSFMNSLKACAKKKNLTQGSRIHADIRASGLLEKDTYLRNTLVSMYAKCGALVKAQQVVDELPVRDVVSWNALIAGYVQHGQGKKALACFHCMQSEGLSPNAITYSCILKACGITQDVDMGKQIHDEIVSQGLLEKNVVLGSALVDMYAKCGVFTKAQQVLDKLAVQNVVSWTALITGFVQHGQGKEALGCFRQMQHEGLSPNAITYACLLKACGIMQDIDMGKQIHDEIVSQGLLKRDNVLCRALVDMYSKCGVLLEAQKVFNELPIWDIVSWNALIAGYAQCGQGHEALGCFQQMRREGFSPDVFSWTALIGGYAQQGLAKEALDCFQWMQQEGIFPDAITFVNVLNACSHSGLLDEGQMYFDDMTEKYGIAPNKEHYTCMVDLFGRARLFEKAMGVIMMMSSSDHLPAWFALLGACRDWEI</sequence>